<sequence>MKGYTVFNVEQIDGLPNHYYIKPEPVIDPAERITHADALFAATGADIRHGGDSEHYAGDSDHVDAHL</sequence>
<dbReference type="AlphaFoldDB" id="A0A1B1A9H7"/>
<dbReference type="GeneID" id="62702092"/>
<evidence type="ECO:0000313" key="2">
    <source>
        <dbReference type="Proteomes" id="UP000013243"/>
    </source>
</evidence>
<protein>
    <submittedName>
        <fullName evidence="1">Uncharacterized protein</fullName>
    </submittedName>
</protein>
<organism evidence="1 2">
    <name type="scientific">Tritonibacter mobilis F1926</name>
    <dbReference type="NCBI Taxonomy" id="1265309"/>
    <lineage>
        <taxon>Bacteria</taxon>
        <taxon>Pseudomonadati</taxon>
        <taxon>Pseudomonadota</taxon>
        <taxon>Alphaproteobacteria</taxon>
        <taxon>Rhodobacterales</taxon>
        <taxon>Paracoccaceae</taxon>
        <taxon>Tritonibacter</taxon>
    </lineage>
</organism>
<reference evidence="1 2" key="1">
    <citation type="journal article" date="2016" name="ISME J.">
        <title>Global occurrence and heterogeneity of the Roseobacter-clade species Ruegeria mobilis.</title>
        <authorList>
            <person name="Sonnenschein E."/>
            <person name="Gram L."/>
        </authorList>
    </citation>
    <scope>NUCLEOTIDE SEQUENCE [LARGE SCALE GENOMIC DNA]</scope>
    <source>
        <strain evidence="1 2">F1926</strain>
        <plasmid evidence="1 2">unnamed1</plasmid>
    </source>
</reference>
<gene>
    <name evidence="1" type="ORF">K529_020925</name>
</gene>
<geneLocation type="plasmid" evidence="1 2">
    <name>unnamed1</name>
</geneLocation>
<dbReference type="RefSeq" id="WP_005653058.1">
    <property type="nucleotide sequence ID" value="NZ_CP015231.1"/>
</dbReference>
<dbReference type="EMBL" id="CP015231">
    <property type="protein sequence ID" value="ANP43224.1"/>
    <property type="molecule type" value="Genomic_DNA"/>
</dbReference>
<evidence type="ECO:0000313" key="1">
    <source>
        <dbReference type="EMBL" id="ANP43224.1"/>
    </source>
</evidence>
<proteinExistence type="predicted"/>
<accession>A0A1B1A9H7</accession>
<dbReference type="KEGG" id="rmb:K529_020925"/>
<keyword evidence="1" id="KW-0614">Plasmid</keyword>
<name>A0A1B1A9H7_9RHOB</name>
<dbReference type="Proteomes" id="UP000013243">
    <property type="component" value="Plasmid unnamed1"/>
</dbReference>